<dbReference type="PANTHER" id="PTHR33332">
    <property type="entry name" value="REVERSE TRANSCRIPTASE DOMAIN-CONTAINING PROTEIN"/>
    <property type="match status" value="1"/>
</dbReference>
<proteinExistence type="predicted"/>
<dbReference type="InterPro" id="IPR000477">
    <property type="entry name" value="RT_dom"/>
</dbReference>
<name>A0A1D1UNF2_RAMVA</name>
<accession>A0A1D1UNF2</accession>
<gene>
    <name evidence="2" type="primary">RvY_00510-1</name>
    <name evidence="2" type="synonym">RvY_00510.1</name>
    <name evidence="2" type="ORF">RvY_00510</name>
</gene>
<dbReference type="Proteomes" id="UP000186922">
    <property type="component" value="Unassembled WGS sequence"/>
</dbReference>
<protein>
    <recommendedName>
        <fullName evidence="1">Reverse transcriptase domain-containing protein</fullName>
    </recommendedName>
</protein>
<dbReference type="OrthoDB" id="416454at2759"/>
<keyword evidence="3" id="KW-1185">Reference proteome</keyword>
<evidence type="ECO:0000259" key="1">
    <source>
        <dbReference type="PROSITE" id="PS50878"/>
    </source>
</evidence>
<sequence length="129" mass="14700">MVHRWTQGLSEKKEVEAVFLDCTKAFDRVPHEVLIRSLQDRGITGDLLELMADYLRGRTQRVTSYYSEYSEVRSGIPRGSVLGPPFFIVAVNKLSESAKCELYQYADELVAHQVIGQPEDCRAFQESLD</sequence>
<feature type="domain" description="Reverse transcriptase" evidence="1">
    <location>
        <begin position="1"/>
        <end position="129"/>
    </location>
</feature>
<dbReference type="AlphaFoldDB" id="A0A1D1UNF2"/>
<comment type="caution">
    <text evidence="2">The sequence shown here is derived from an EMBL/GenBank/DDBJ whole genome shotgun (WGS) entry which is preliminary data.</text>
</comment>
<dbReference type="PROSITE" id="PS50878">
    <property type="entry name" value="RT_POL"/>
    <property type="match status" value="1"/>
</dbReference>
<evidence type="ECO:0000313" key="3">
    <source>
        <dbReference type="Proteomes" id="UP000186922"/>
    </source>
</evidence>
<dbReference type="STRING" id="947166.A0A1D1UNF2"/>
<organism evidence="2 3">
    <name type="scientific">Ramazzottius varieornatus</name>
    <name type="common">Water bear</name>
    <name type="synonym">Tardigrade</name>
    <dbReference type="NCBI Taxonomy" id="947166"/>
    <lineage>
        <taxon>Eukaryota</taxon>
        <taxon>Metazoa</taxon>
        <taxon>Ecdysozoa</taxon>
        <taxon>Tardigrada</taxon>
        <taxon>Eutardigrada</taxon>
        <taxon>Parachela</taxon>
        <taxon>Hypsibioidea</taxon>
        <taxon>Ramazzottiidae</taxon>
        <taxon>Ramazzottius</taxon>
    </lineage>
</organism>
<evidence type="ECO:0000313" key="2">
    <source>
        <dbReference type="EMBL" id="GAU87698.1"/>
    </source>
</evidence>
<dbReference type="EMBL" id="BDGG01000001">
    <property type="protein sequence ID" value="GAU87698.1"/>
    <property type="molecule type" value="Genomic_DNA"/>
</dbReference>
<reference evidence="2 3" key="1">
    <citation type="journal article" date="2016" name="Nat. Commun.">
        <title>Extremotolerant tardigrade genome and improved radiotolerance of human cultured cells by tardigrade-unique protein.</title>
        <authorList>
            <person name="Hashimoto T."/>
            <person name="Horikawa D.D."/>
            <person name="Saito Y."/>
            <person name="Kuwahara H."/>
            <person name="Kozuka-Hata H."/>
            <person name="Shin-I T."/>
            <person name="Minakuchi Y."/>
            <person name="Ohishi K."/>
            <person name="Motoyama A."/>
            <person name="Aizu T."/>
            <person name="Enomoto A."/>
            <person name="Kondo K."/>
            <person name="Tanaka S."/>
            <person name="Hara Y."/>
            <person name="Koshikawa S."/>
            <person name="Sagara H."/>
            <person name="Miura T."/>
            <person name="Yokobori S."/>
            <person name="Miyagawa K."/>
            <person name="Suzuki Y."/>
            <person name="Kubo T."/>
            <person name="Oyama M."/>
            <person name="Kohara Y."/>
            <person name="Fujiyama A."/>
            <person name="Arakawa K."/>
            <person name="Katayama T."/>
            <person name="Toyoda A."/>
            <person name="Kunieda T."/>
        </authorList>
    </citation>
    <scope>NUCLEOTIDE SEQUENCE [LARGE SCALE GENOMIC DNA]</scope>
    <source>
        <strain evidence="2 3">YOKOZUNA-1</strain>
    </source>
</reference>
<dbReference type="Pfam" id="PF00078">
    <property type="entry name" value="RVT_1"/>
    <property type="match status" value="1"/>
</dbReference>